<protein>
    <submittedName>
        <fullName evidence="1">Uncharacterized protein</fullName>
    </submittedName>
</protein>
<name>A0A1K1PEY5_RUMFL</name>
<gene>
    <name evidence="1" type="ORF">SAMN02910280_2744</name>
</gene>
<dbReference type="Proteomes" id="UP000183461">
    <property type="component" value="Unassembled WGS sequence"/>
</dbReference>
<dbReference type="AlphaFoldDB" id="A0A1K1PEY5"/>
<evidence type="ECO:0000313" key="2">
    <source>
        <dbReference type="Proteomes" id="UP000183461"/>
    </source>
</evidence>
<reference evidence="1 2" key="1">
    <citation type="submission" date="2016-11" db="EMBL/GenBank/DDBJ databases">
        <authorList>
            <person name="Jaros S."/>
            <person name="Januszkiewicz K."/>
            <person name="Wedrychowicz H."/>
        </authorList>
    </citation>
    <scope>NUCLEOTIDE SEQUENCE [LARGE SCALE GENOMIC DNA]</scope>
    <source>
        <strain evidence="1 2">YL228</strain>
    </source>
</reference>
<organism evidence="1 2">
    <name type="scientific">Ruminococcus flavefaciens</name>
    <dbReference type="NCBI Taxonomy" id="1265"/>
    <lineage>
        <taxon>Bacteria</taxon>
        <taxon>Bacillati</taxon>
        <taxon>Bacillota</taxon>
        <taxon>Clostridia</taxon>
        <taxon>Eubacteriales</taxon>
        <taxon>Oscillospiraceae</taxon>
        <taxon>Ruminococcus</taxon>
    </lineage>
</organism>
<dbReference type="EMBL" id="FPIP01000008">
    <property type="protein sequence ID" value="SFW46354.1"/>
    <property type="molecule type" value="Genomic_DNA"/>
</dbReference>
<proteinExistence type="predicted"/>
<feature type="non-terminal residue" evidence="1">
    <location>
        <position position="1"/>
    </location>
</feature>
<sequence length="126" mass="14678">YTNNYELFGPSFTADTLPADGKLDRAYTYIMYEGELYQYCPGKGYFGGYYWTDEQIDISDVTEGSFTLNRKFKNDGNEVYEPSKGEVTFRIAFDEDAQDWRIEQKDVEYEYQDNSTTTETNSTSIE</sequence>
<accession>A0A1K1PEY5</accession>
<dbReference type="RefSeq" id="WP_177243980.1">
    <property type="nucleotide sequence ID" value="NZ_FPIP01000008.1"/>
</dbReference>
<evidence type="ECO:0000313" key="1">
    <source>
        <dbReference type="EMBL" id="SFW46354.1"/>
    </source>
</evidence>